<keyword evidence="2" id="KW-0808">Transferase</keyword>
<evidence type="ECO:0000256" key="1">
    <source>
        <dbReference type="ARBA" id="ARBA00005715"/>
    </source>
</evidence>
<evidence type="ECO:0000256" key="4">
    <source>
        <dbReference type="ARBA" id="ARBA00022777"/>
    </source>
</evidence>
<accession>E0NJ57</accession>
<dbReference type="InterPro" id="IPR010737">
    <property type="entry name" value="4-carb_acid_sugar_kinase_N"/>
</dbReference>
<dbReference type="HOGENOM" id="CLU_029424_0_1_9"/>
<evidence type="ECO:0000256" key="2">
    <source>
        <dbReference type="ARBA" id="ARBA00022679"/>
    </source>
</evidence>
<evidence type="ECO:0000259" key="7">
    <source>
        <dbReference type="Pfam" id="PF07005"/>
    </source>
</evidence>
<dbReference type="Gene3D" id="3.40.980.20">
    <property type="entry name" value="Four-carbon acid sugar kinase, nucleotide binding domain"/>
    <property type="match status" value="1"/>
</dbReference>
<protein>
    <recommendedName>
        <fullName evidence="11">YgbK domain protein</fullName>
    </recommendedName>
</protein>
<organism evidence="9 10">
    <name type="scientific">Peptoniphilus duerdenii ATCC BAA-1640</name>
    <dbReference type="NCBI Taxonomy" id="862517"/>
    <lineage>
        <taxon>Bacteria</taxon>
        <taxon>Bacillati</taxon>
        <taxon>Bacillota</taxon>
        <taxon>Tissierellia</taxon>
        <taxon>Tissierellales</taxon>
        <taxon>Peptoniphilaceae</taxon>
        <taxon>Peptoniphilus</taxon>
    </lineage>
</organism>
<evidence type="ECO:0000259" key="8">
    <source>
        <dbReference type="Pfam" id="PF17042"/>
    </source>
</evidence>
<dbReference type="Pfam" id="PF07005">
    <property type="entry name" value="SBD_N"/>
    <property type="match status" value="1"/>
</dbReference>
<proteinExistence type="inferred from homology"/>
<evidence type="ECO:0000256" key="5">
    <source>
        <dbReference type="ARBA" id="ARBA00022840"/>
    </source>
</evidence>
<comment type="similarity">
    <text evidence="1">Belongs to the four-carbon acid sugar kinase family.</text>
</comment>
<evidence type="ECO:0000313" key="10">
    <source>
        <dbReference type="Proteomes" id="UP000003280"/>
    </source>
</evidence>
<dbReference type="InterPro" id="IPR031475">
    <property type="entry name" value="NBD_C"/>
</dbReference>
<evidence type="ECO:0000256" key="6">
    <source>
        <dbReference type="ARBA" id="ARBA00023277"/>
    </source>
</evidence>
<dbReference type="Pfam" id="PF17042">
    <property type="entry name" value="NBD_C"/>
    <property type="match status" value="1"/>
</dbReference>
<dbReference type="Proteomes" id="UP000003280">
    <property type="component" value="Unassembled WGS sequence"/>
</dbReference>
<feature type="domain" description="Four-carbon acid sugar kinase nucleotide binding" evidence="8">
    <location>
        <begin position="242"/>
        <end position="415"/>
    </location>
</feature>
<name>E0NJ57_9FIRM</name>
<dbReference type="eggNOG" id="COG3395">
    <property type="taxonomic scope" value="Bacteria"/>
</dbReference>
<dbReference type="STRING" id="862517.HMPREF9225_0196"/>
<dbReference type="RefSeq" id="WP_008901032.1">
    <property type="nucleotide sequence ID" value="NZ_GL397071.1"/>
</dbReference>
<keyword evidence="5" id="KW-0067">ATP-binding</keyword>
<dbReference type="AlphaFoldDB" id="E0NJ57"/>
<dbReference type="OrthoDB" id="9778478at2"/>
<evidence type="ECO:0000256" key="3">
    <source>
        <dbReference type="ARBA" id="ARBA00022741"/>
    </source>
</evidence>
<gene>
    <name evidence="9" type="ORF">HMPREF9225_0196</name>
</gene>
<reference evidence="9 10" key="1">
    <citation type="submission" date="2010-07" db="EMBL/GenBank/DDBJ databases">
        <authorList>
            <person name="Muzny D."/>
            <person name="Qin X."/>
            <person name="Deng J."/>
            <person name="Jiang H."/>
            <person name="Liu Y."/>
            <person name="Qu J."/>
            <person name="Song X.-Z."/>
            <person name="Zhang L."/>
            <person name="Thornton R."/>
            <person name="Coyle M."/>
            <person name="Francisco L."/>
            <person name="Jackson L."/>
            <person name="Javaid M."/>
            <person name="Korchina V."/>
            <person name="Kovar C."/>
            <person name="Mata R."/>
            <person name="Mathew T."/>
            <person name="Ngo R."/>
            <person name="Nguyen L."/>
            <person name="Nguyen N."/>
            <person name="Okwuonu G."/>
            <person name="Ongeri F."/>
            <person name="Pham C."/>
            <person name="Simmons D."/>
            <person name="Wilczek-Boney K."/>
            <person name="Hale W."/>
            <person name="Jakkamsetti A."/>
            <person name="Pham P."/>
            <person name="Ruth R."/>
            <person name="San Lucas F."/>
            <person name="Warren J."/>
            <person name="Zhang J."/>
            <person name="Zhao Z."/>
            <person name="Zhou C."/>
            <person name="Zhu D."/>
            <person name="Lee S."/>
            <person name="Bess C."/>
            <person name="Blankenburg K."/>
            <person name="Forbes L."/>
            <person name="Fu Q."/>
            <person name="Gubbala S."/>
            <person name="Hirani K."/>
            <person name="Jayaseelan J.C."/>
            <person name="Lara F."/>
            <person name="Munidasa M."/>
            <person name="Palculict T."/>
            <person name="Patil S."/>
            <person name="Pu L.-L."/>
            <person name="Saada N."/>
            <person name="Tang L."/>
            <person name="Weissenberger G."/>
            <person name="Zhu Y."/>
            <person name="Hemphill L."/>
            <person name="Shang Y."/>
            <person name="Youmans B."/>
            <person name="Ayvaz T."/>
            <person name="Ross M."/>
            <person name="Santibanez J."/>
            <person name="Aqrawi P."/>
            <person name="Gross S."/>
            <person name="Joshi V."/>
            <person name="Fowler G."/>
            <person name="Nazareth L."/>
            <person name="Reid J."/>
            <person name="Worley K."/>
            <person name="Petrosino J."/>
            <person name="Highlander S."/>
            <person name="Gibbs R."/>
        </authorList>
    </citation>
    <scope>NUCLEOTIDE SEQUENCE [LARGE SCALE GENOMIC DNA]</scope>
    <source>
        <strain evidence="9 10">ATCC BAA-1640</strain>
    </source>
</reference>
<dbReference type="GO" id="GO:0016301">
    <property type="term" value="F:kinase activity"/>
    <property type="evidence" value="ECO:0007669"/>
    <property type="project" value="UniProtKB-KW"/>
</dbReference>
<evidence type="ECO:0000313" key="9">
    <source>
        <dbReference type="EMBL" id="EFM26176.1"/>
    </source>
</evidence>
<evidence type="ECO:0008006" key="11">
    <source>
        <dbReference type="Google" id="ProtNLM"/>
    </source>
</evidence>
<dbReference type="EMBL" id="AEEH01000014">
    <property type="protein sequence ID" value="EFM26176.1"/>
    <property type="molecule type" value="Genomic_DNA"/>
</dbReference>
<dbReference type="SUPFAM" id="SSF142764">
    <property type="entry name" value="YgbK-like"/>
    <property type="match status" value="1"/>
</dbReference>
<dbReference type="InterPro" id="IPR042213">
    <property type="entry name" value="NBD_C_sf"/>
</dbReference>
<dbReference type="GO" id="GO:0005524">
    <property type="term" value="F:ATP binding"/>
    <property type="evidence" value="ECO:0007669"/>
    <property type="project" value="UniProtKB-KW"/>
</dbReference>
<keyword evidence="4" id="KW-0418">Kinase</keyword>
<sequence>MVKFAIIADDLTGSNATCSLLKKVGLNALSMIDFAEEVNEDIDVVSYSTLSRAIHPEEAYQCVKEALKYMKSLNPMFYSKRIDSTMRGNISYEINAFFEELPGYMGICVPAFPSSKRIVINGTMLVEGNLLTNTDAGRDPKMPVSSDNVEEILKDGLNGKIKSINLSDIEKGATHLSQLIKKYYDEGISLLVFDAVLDSHLEIIGKAVFESHIKFFSVDPGPFSMHIARSILDKENLLSKVLMICGSVTDITIKQIRDLLNNQDVKVIKVSAKNLIDEDKRDLEIKSVTSKADLILEDNNLLLVTTTPFEEGDKRLDLVEISKERNITIDEISILISSGLGEIGKEILNSKHSFAGVYTSGGDITVELVKLLNSAGITIREELEPLVAYGRLTGGAFDDLRIVTKGGMVGDAKTMEVCLNKLSTEVEEN</sequence>
<keyword evidence="10" id="KW-1185">Reference proteome</keyword>
<feature type="domain" description="Four-carbon acid sugar kinase N-terminal" evidence="7">
    <location>
        <begin position="5"/>
        <end position="226"/>
    </location>
</feature>
<dbReference type="InterPro" id="IPR037051">
    <property type="entry name" value="4-carb_acid_sugar_kinase_N_sf"/>
</dbReference>
<keyword evidence="3" id="KW-0547">Nucleotide-binding</keyword>
<dbReference type="Gene3D" id="3.40.50.10840">
    <property type="entry name" value="Putative sugar-binding, N-terminal domain"/>
    <property type="match status" value="1"/>
</dbReference>
<keyword evidence="6" id="KW-0119">Carbohydrate metabolism</keyword>
<comment type="caution">
    <text evidence="9">The sequence shown here is derived from an EMBL/GenBank/DDBJ whole genome shotgun (WGS) entry which is preliminary data.</text>
</comment>